<evidence type="ECO:0000313" key="1">
    <source>
        <dbReference type="EMBL" id="SOQ38236.1"/>
    </source>
</evidence>
<dbReference type="AlphaFoldDB" id="A0A2H1VBS2"/>
<gene>
    <name evidence="1" type="ORF">SFRICE_005926</name>
</gene>
<accession>A0A2H1VBS2</accession>
<protein>
    <submittedName>
        <fullName evidence="1">SFRICE_005926</fullName>
    </submittedName>
</protein>
<name>A0A2H1VBS2_SPOFR</name>
<dbReference type="EMBL" id="ODYU01001678">
    <property type="protein sequence ID" value="SOQ38236.1"/>
    <property type="molecule type" value="Genomic_DNA"/>
</dbReference>
<sequence>MCETIGGEYKERRPFDVLRRTFSCPFTNIQVYIHVTPTPETTSCGSQKAFLRTGIEPTTRCTDTGPIVQSSYEDIKQTIPSVGGVFVLARYYRFLRCAGARQPWRPAIMTWRPSHYRSSYSYSNGYSYDYSYSNGSTATATQTLQQRLHKRYSNGYSYSY</sequence>
<proteinExistence type="predicted"/>
<reference evidence="1" key="1">
    <citation type="submission" date="2016-07" db="EMBL/GenBank/DDBJ databases">
        <authorList>
            <person name="Bretaudeau A."/>
        </authorList>
    </citation>
    <scope>NUCLEOTIDE SEQUENCE</scope>
    <source>
        <strain evidence="1">Rice</strain>
        <tissue evidence="1">Whole body</tissue>
    </source>
</reference>
<organism evidence="1">
    <name type="scientific">Spodoptera frugiperda</name>
    <name type="common">Fall armyworm</name>
    <dbReference type="NCBI Taxonomy" id="7108"/>
    <lineage>
        <taxon>Eukaryota</taxon>
        <taxon>Metazoa</taxon>
        <taxon>Ecdysozoa</taxon>
        <taxon>Arthropoda</taxon>
        <taxon>Hexapoda</taxon>
        <taxon>Insecta</taxon>
        <taxon>Pterygota</taxon>
        <taxon>Neoptera</taxon>
        <taxon>Endopterygota</taxon>
        <taxon>Lepidoptera</taxon>
        <taxon>Glossata</taxon>
        <taxon>Ditrysia</taxon>
        <taxon>Noctuoidea</taxon>
        <taxon>Noctuidae</taxon>
        <taxon>Amphipyrinae</taxon>
        <taxon>Spodoptera</taxon>
    </lineage>
</organism>